<protein>
    <submittedName>
        <fullName evidence="1">Uncharacterized protein</fullName>
    </submittedName>
</protein>
<evidence type="ECO:0000313" key="1">
    <source>
        <dbReference type="EMBL" id="TKR95309.1"/>
    </source>
</evidence>
<name>A0A4U5PFI4_STECR</name>
<gene>
    <name evidence="1" type="ORF">L596_009497</name>
</gene>
<sequence length="251" mass="28790">MVNGERRVETFDKRTSPNKDTVNLSITKGRIFLRRRFARQDKLPVTTLWIILRTRIILRTGQSQTFIRQWSGDGGRSDFGGRRFERLAEAGVGRGDPQDDRLDSALQGATCLGNSTLREGGGFDGEASRGGTGSARTHAVLEGKCEEMKEYTNFVGDKRRRFREAYFGIVDQEDFEIRDTNRMLRDFIVVNRGITEILKLRQFGLLSSYLSLQKSHTVVQYSSLFFRSFDAFARFANFLFKRPLLRQHPSN</sequence>
<dbReference type="Proteomes" id="UP000298663">
    <property type="component" value="Unassembled WGS sequence"/>
</dbReference>
<dbReference type="EMBL" id="AZBU02000002">
    <property type="protein sequence ID" value="TKR95309.1"/>
    <property type="molecule type" value="Genomic_DNA"/>
</dbReference>
<reference evidence="1 2" key="1">
    <citation type="journal article" date="2015" name="Genome Biol.">
        <title>Comparative genomics of Steinernema reveals deeply conserved gene regulatory networks.</title>
        <authorList>
            <person name="Dillman A.R."/>
            <person name="Macchietto M."/>
            <person name="Porter C.F."/>
            <person name="Rogers A."/>
            <person name="Williams B."/>
            <person name="Antoshechkin I."/>
            <person name="Lee M.M."/>
            <person name="Goodwin Z."/>
            <person name="Lu X."/>
            <person name="Lewis E.E."/>
            <person name="Goodrich-Blair H."/>
            <person name="Stock S.P."/>
            <person name="Adams B.J."/>
            <person name="Sternberg P.W."/>
            <person name="Mortazavi A."/>
        </authorList>
    </citation>
    <scope>NUCLEOTIDE SEQUENCE [LARGE SCALE GENOMIC DNA]</scope>
    <source>
        <strain evidence="1 2">ALL</strain>
    </source>
</reference>
<dbReference type="AlphaFoldDB" id="A0A4U5PFI4"/>
<comment type="caution">
    <text evidence="1">The sequence shown here is derived from an EMBL/GenBank/DDBJ whole genome shotgun (WGS) entry which is preliminary data.</text>
</comment>
<keyword evidence="2" id="KW-1185">Reference proteome</keyword>
<evidence type="ECO:0000313" key="2">
    <source>
        <dbReference type="Proteomes" id="UP000298663"/>
    </source>
</evidence>
<reference evidence="1 2" key="2">
    <citation type="journal article" date="2019" name="G3 (Bethesda)">
        <title>Hybrid Assembly of the Genome of the Entomopathogenic Nematode Steinernema carpocapsae Identifies the X-Chromosome.</title>
        <authorList>
            <person name="Serra L."/>
            <person name="Macchietto M."/>
            <person name="Macias-Munoz A."/>
            <person name="McGill C.J."/>
            <person name="Rodriguez I.M."/>
            <person name="Rodriguez B."/>
            <person name="Murad R."/>
            <person name="Mortazavi A."/>
        </authorList>
    </citation>
    <scope>NUCLEOTIDE SEQUENCE [LARGE SCALE GENOMIC DNA]</scope>
    <source>
        <strain evidence="1 2">ALL</strain>
    </source>
</reference>
<proteinExistence type="predicted"/>
<accession>A0A4U5PFI4</accession>
<organism evidence="1 2">
    <name type="scientific">Steinernema carpocapsae</name>
    <name type="common">Entomopathogenic nematode</name>
    <dbReference type="NCBI Taxonomy" id="34508"/>
    <lineage>
        <taxon>Eukaryota</taxon>
        <taxon>Metazoa</taxon>
        <taxon>Ecdysozoa</taxon>
        <taxon>Nematoda</taxon>
        <taxon>Chromadorea</taxon>
        <taxon>Rhabditida</taxon>
        <taxon>Tylenchina</taxon>
        <taxon>Panagrolaimomorpha</taxon>
        <taxon>Strongyloidoidea</taxon>
        <taxon>Steinernematidae</taxon>
        <taxon>Steinernema</taxon>
    </lineage>
</organism>